<evidence type="ECO:0000256" key="3">
    <source>
        <dbReference type="ARBA" id="ARBA00022840"/>
    </source>
</evidence>
<dbReference type="OrthoDB" id="2801544at2759"/>
<sequence length="1165" mass="131105">MASPWTLDSYLSYGFLAISLLDTDEVRPQMQDQKLAEDGWHTFTGYPLLEYTSHGSDHDVLRNLDFLISNKFVFASFLLADNWLFIRIYLIPYDLPGVKGELRNRPEPIVTHARRCLAEILPKLSRDPECWAGYNVPDTPLNIPGTTLSGLYEDLPSPDGLVTAASTPITKRLLDFSDTLDNLGIRTEPYRYQRRTVAAMIQKEMDLKDDPDPLFLPVTGMNKKQFFFQPGTLEVLLERPLVAPCRGGILCEELGTGKTLMILALILSTRRQLSEPEPSILDARPVLTPLAFRHFPSGEFADARERFSRNTYKCPNLNPTPSRVPTLVELLLHRMATHPITFVPESQTHCYARLEEDLENLDQYTSPLNDNLPFYFDYGQSIDDERASKRRAPVQSGPRLLYLSVATLVVVPSNLLLQWENECSLHCEDSLRRCVIRKDKPVPPARVLAKYDIVLIGDTLCGYRNACASHHPRSPLLHVRWKRFVIDEGHVSASFDSVLMHFARSLSVERRWIVTGTPTTNLLGLNLGKTINEDAAVRQSEVNAVLLSRTPSEDFEIDDADDSASTVPRVWTKDGDAVDLMKLGNMISYFIGVPQFLANSKLFDSHVKAPLLDARGPRPGAVEVLMQLMSSVMFRHRIADVEQEVKLPPVTQELVLLDLDPLVVKSYNAFQAGIAINAVTSERKDQDYMFHSENLKSLRAAIVNMSQLMFWSVDDNLYNSKESLETADEKRKKLSPTTSLEDLKLLEDAFHHLSHMTTHFGVPYKAMRMCPIVSIISSSQSSRRGHELRIPSIPKILFPLAAVISTPDRLRELKNLVLQQSLISQDALIREGIHIAERDAKQKAEYQASLKHKKSSKNSHGHDDRANQKATKASKTVKEVEKELKALRSDSPPPAHNDNHRPSALVAKSHIAKTRLGCSASSKLNFIIDEVLKYSSTEKFLIFSDSPLSLAHIGEALELLGVDYLRFTTQISAEGRKQFVLTFETSEKYRVFLMELRHGARGLNLISASRVIFCEPVWRADVESQAIKRAHRMGQTRPITVKTLAIRGTAEENMAARRLALEESSEKIPKIEHESGMRAFIANPKFLTQTPTVLPIIEFPLVKLAAPDNDEDTAMTEVEIESRQARFASGNPLSSVKRPLDAAIEDSPTRKIRLLSLLPSEKIFI</sequence>
<dbReference type="InterPro" id="IPR038718">
    <property type="entry name" value="SNF2-like_sf"/>
</dbReference>
<name>A0A8H7D9U2_9AGAR</name>
<evidence type="ECO:0000256" key="4">
    <source>
        <dbReference type="SAM" id="MobiDB-lite"/>
    </source>
</evidence>
<dbReference type="SUPFAM" id="SSF52540">
    <property type="entry name" value="P-loop containing nucleoside triphosphate hydrolases"/>
    <property type="match status" value="2"/>
</dbReference>
<reference evidence="6" key="1">
    <citation type="submission" date="2020-05" db="EMBL/GenBank/DDBJ databases">
        <title>Mycena genomes resolve the evolution of fungal bioluminescence.</title>
        <authorList>
            <person name="Tsai I.J."/>
        </authorList>
    </citation>
    <scope>NUCLEOTIDE SEQUENCE</scope>
    <source>
        <strain evidence="6">160909Yilan</strain>
    </source>
</reference>
<dbReference type="InterPro" id="IPR027417">
    <property type="entry name" value="P-loop_NTPase"/>
</dbReference>
<organism evidence="6 7">
    <name type="scientific">Mycena sanguinolenta</name>
    <dbReference type="NCBI Taxonomy" id="230812"/>
    <lineage>
        <taxon>Eukaryota</taxon>
        <taxon>Fungi</taxon>
        <taxon>Dikarya</taxon>
        <taxon>Basidiomycota</taxon>
        <taxon>Agaricomycotina</taxon>
        <taxon>Agaricomycetes</taxon>
        <taxon>Agaricomycetidae</taxon>
        <taxon>Agaricales</taxon>
        <taxon>Marasmiineae</taxon>
        <taxon>Mycenaceae</taxon>
        <taxon>Mycena</taxon>
    </lineage>
</organism>
<protein>
    <submittedName>
        <fullName evidence="6">Helicase C-terminal domain-containing protein</fullName>
    </submittedName>
</protein>
<proteinExistence type="predicted"/>
<evidence type="ECO:0000256" key="1">
    <source>
        <dbReference type="ARBA" id="ARBA00022741"/>
    </source>
</evidence>
<dbReference type="InterPro" id="IPR001650">
    <property type="entry name" value="Helicase_C-like"/>
</dbReference>
<dbReference type="SMART" id="SM00490">
    <property type="entry name" value="HELICc"/>
    <property type="match status" value="1"/>
</dbReference>
<dbReference type="GO" id="GO:0005524">
    <property type="term" value="F:ATP binding"/>
    <property type="evidence" value="ECO:0007669"/>
    <property type="project" value="UniProtKB-KW"/>
</dbReference>
<dbReference type="AlphaFoldDB" id="A0A8H7D9U2"/>
<keyword evidence="6" id="KW-0347">Helicase</keyword>
<dbReference type="InterPro" id="IPR000330">
    <property type="entry name" value="SNF2_N"/>
</dbReference>
<dbReference type="CDD" id="cd18793">
    <property type="entry name" value="SF2_C_SNF"/>
    <property type="match status" value="1"/>
</dbReference>
<dbReference type="GO" id="GO:0016787">
    <property type="term" value="F:hydrolase activity"/>
    <property type="evidence" value="ECO:0007669"/>
    <property type="project" value="UniProtKB-KW"/>
</dbReference>
<keyword evidence="7" id="KW-1185">Reference proteome</keyword>
<evidence type="ECO:0000313" key="6">
    <source>
        <dbReference type="EMBL" id="KAF7364001.1"/>
    </source>
</evidence>
<dbReference type="GO" id="GO:0008094">
    <property type="term" value="F:ATP-dependent activity, acting on DNA"/>
    <property type="evidence" value="ECO:0007669"/>
    <property type="project" value="TreeGrafter"/>
</dbReference>
<dbReference type="PANTHER" id="PTHR45626:SF51">
    <property type="entry name" value="SNF2-RELATED DOMAIN-CONTAINING PROTEIN"/>
    <property type="match status" value="1"/>
</dbReference>
<dbReference type="Gene3D" id="3.40.50.300">
    <property type="entry name" value="P-loop containing nucleotide triphosphate hydrolases"/>
    <property type="match status" value="1"/>
</dbReference>
<dbReference type="Pfam" id="PF00271">
    <property type="entry name" value="Helicase_C"/>
    <property type="match status" value="1"/>
</dbReference>
<dbReference type="GO" id="GO:0004386">
    <property type="term" value="F:helicase activity"/>
    <property type="evidence" value="ECO:0007669"/>
    <property type="project" value="UniProtKB-KW"/>
</dbReference>
<evidence type="ECO:0000259" key="5">
    <source>
        <dbReference type="PROSITE" id="PS51194"/>
    </source>
</evidence>
<dbReference type="Pfam" id="PF00176">
    <property type="entry name" value="SNF2-rel_dom"/>
    <property type="match status" value="1"/>
</dbReference>
<dbReference type="PROSITE" id="PS51194">
    <property type="entry name" value="HELICASE_CTER"/>
    <property type="match status" value="1"/>
</dbReference>
<dbReference type="PANTHER" id="PTHR45626">
    <property type="entry name" value="TRANSCRIPTION TERMINATION FACTOR 2-RELATED"/>
    <property type="match status" value="1"/>
</dbReference>
<feature type="compositionally biased region" description="Basic and acidic residues" evidence="4">
    <location>
        <begin position="876"/>
        <end position="888"/>
    </location>
</feature>
<dbReference type="GO" id="GO:0005634">
    <property type="term" value="C:nucleus"/>
    <property type="evidence" value="ECO:0007669"/>
    <property type="project" value="TreeGrafter"/>
</dbReference>
<feature type="compositionally biased region" description="Basic residues" evidence="4">
    <location>
        <begin position="850"/>
        <end position="859"/>
    </location>
</feature>
<dbReference type="SMART" id="SM00487">
    <property type="entry name" value="DEXDc"/>
    <property type="match status" value="1"/>
</dbReference>
<keyword evidence="2" id="KW-0378">Hydrolase</keyword>
<dbReference type="Gene3D" id="3.40.50.10810">
    <property type="entry name" value="Tandem AAA-ATPase domain"/>
    <property type="match status" value="1"/>
</dbReference>
<dbReference type="InterPro" id="IPR014001">
    <property type="entry name" value="Helicase_ATP-bd"/>
</dbReference>
<keyword evidence="1" id="KW-0547">Nucleotide-binding</keyword>
<feature type="domain" description="Helicase C-terminal" evidence="5">
    <location>
        <begin position="927"/>
        <end position="1081"/>
    </location>
</feature>
<accession>A0A8H7D9U2</accession>
<dbReference type="InterPro" id="IPR049730">
    <property type="entry name" value="SNF2/RAD54-like_C"/>
</dbReference>
<evidence type="ECO:0000256" key="2">
    <source>
        <dbReference type="ARBA" id="ARBA00022801"/>
    </source>
</evidence>
<keyword evidence="3" id="KW-0067">ATP-binding</keyword>
<evidence type="ECO:0000313" key="7">
    <source>
        <dbReference type="Proteomes" id="UP000623467"/>
    </source>
</evidence>
<gene>
    <name evidence="6" type="ORF">MSAN_01058800</name>
</gene>
<dbReference type="EMBL" id="JACAZH010000007">
    <property type="protein sequence ID" value="KAF7364001.1"/>
    <property type="molecule type" value="Genomic_DNA"/>
</dbReference>
<comment type="caution">
    <text evidence="6">The sequence shown here is derived from an EMBL/GenBank/DDBJ whole genome shotgun (WGS) entry which is preliminary data.</text>
</comment>
<dbReference type="InterPro" id="IPR050628">
    <property type="entry name" value="SNF2_RAD54_helicase_TF"/>
</dbReference>
<dbReference type="Proteomes" id="UP000623467">
    <property type="component" value="Unassembled WGS sequence"/>
</dbReference>
<dbReference type="GO" id="GO:0006281">
    <property type="term" value="P:DNA repair"/>
    <property type="evidence" value="ECO:0007669"/>
    <property type="project" value="TreeGrafter"/>
</dbReference>
<feature type="region of interest" description="Disordered" evidence="4">
    <location>
        <begin position="844"/>
        <end position="902"/>
    </location>
</feature>